<dbReference type="InterPro" id="IPR005467">
    <property type="entry name" value="His_kinase_dom"/>
</dbReference>
<gene>
    <name evidence="14" type="ORF">MNBD_ALPHA01-827</name>
</gene>
<dbReference type="SUPFAM" id="SSF55874">
    <property type="entry name" value="ATPase domain of HSP90 chaperone/DNA topoisomerase II/histidine kinase"/>
    <property type="match status" value="1"/>
</dbReference>
<dbReference type="InterPro" id="IPR036890">
    <property type="entry name" value="HATPase_C_sf"/>
</dbReference>
<keyword evidence="12" id="KW-1133">Transmembrane helix</keyword>
<keyword evidence="9" id="KW-0067">ATP-binding</keyword>
<proteinExistence type="predicted"/>
<evidence type="ECO:0000259" key="13">
    <source>
        <dbReference type="PROSITE" id="PS50109"/>
    </source>
</evidence>
<evidence type="ECO:0000256" key="9">
    <source>
        <dbReference type="ARBA" id="ARBA00022840"/>
    </source>
</evidence>
<evidence type="ECO:0000256" key="11">
    <source>
        <dbReference type="ARBA" id="ARBA00023136"/>
    </source>
</evidence>
<dbReference type="InterPro" id="IPR007892">
    <property type="entry name" value="CHASE4"/>
</dbReference>
<keyword evidence="5" id="KW-0597">Phosphoprotein</keyword>
<dbReference type="SUPFAM" id="SSF47384">
    <property type="entry name" value="Homodimeric domain of signal transducing histidine kinase"/>
    <property type="match status" value="1"/>
</dbReference>
<keyword evidence="12" id="KW-0812">Transmembrane</keyword>
<dbReference type="PROSITE" id="PS50109">
    <property type="entry name" value="HIS_KIN"/>
    <property type="match status" value="1"/>
</dbReference>
<feature type="transmembrane region" description="Helical" evidence="12">
    <location>
        <begin position="234"/>
        <end position="254"/>
    </location>
</feature>
<keyword evidence="10" id="KW-0902">Two-component regulatory system</keyword>
<dbReference type="SMART" id="SM00388">
    <property type="entry name" value="HisKA"/>
    <property type="match status" value="1"/>
</dbReference>
<evidence type="ECO:0000256" key="7">
    <source>
        <dbReference type="ARBA" id="ARBA00022741"/>
    </source>
</evidence>
<accession>A0A3B0T3Q8</accession>
<dbReference type="InterPro" id="IPR004358">
    <property type="entry name" value="Sig_transdc_His_kin-like_C"/>
</dbReference>
<evidence type="ECO:0000256" key="10">
    <source>
        <dbReference type="ARBA" id="ARBA00023012"/>
    </source>
</evidence>
<keyword evidence="6" id="KW-0808">Transferase</keyword>
<dbReference type="FunFam" id="3.30.565.10:FF:000023">
    <property type="entry name" value="PAS domain-containing sensor histidine kinase"/>
    <property type="match status" value="1"/>
</dbReference>
<name>A0A3B0T3Q8_9ZZZZ</name>
<dbReference type="GO" id="GO:0000155">
    <property type="term" value="F:phosphorelay sensor kinase activity"/>
    <property type="evidence" value="ECO:0007669"/>
    <property type="project" value="InterPro"/>
</dbReference>
<evidence type="ECO:0000256" key="4">
    <source>
        <dbReference type="ARBA" id="ARBA00022475"/>
    </source>
</evidence>
<dbReference type="GO" id="GO:0005886">
    <property type="term" value="C:plasma membrane"/>
    <property type="evidence" value="ECO:0007669"/>
    <property type="project" value="UniProtKB-SubCell"/>
</dbReference>
<evidence type="ECO:0000256" key="6">
    <source>
        <dbReference type="ARBA" id="ARBA00022679"/>
    </source>
</evidence>
<comment type="subcellular location">
    <subcellularLocation>
        <location evidence="2">Cell membrane</location>
    </subcellularLocation>
</comment>
<organism evidence="14">
    <name type="scientific">hydrothermal vent metagenome</name>
    <dbReference type="NCBI Taxonomy" id="652676"/>
    <lineage>
        <taxon>unclassified sequences</taxon>
        <taxon>metagenomes</taxon>
        <taxon>ecological metagenomes</taxon>
    </lineage>
</organism>
<protein>
    <recommendedName>
        <fullName evidence="3">histidine kinase</fullName>
        <ecNumber evidence="3">2.7.13.3</ecNumber>
    </recommendedName>
</protein>
<dbReference type="AlphaFoldDB" id="A0A3B0T3Q8"/>
<evidence type="ECO:0000256" key="8">
    <source>
        <dbReference type="ARBA" id="ARBA00022777"/>
    </source>
</evidence>
<keyword evidence="11 12" id="KW-0472">Membrane</keyword>
<keyword evidence="7" id="KW-0547">Nucleotide-binding</keyword>
<keyword evidence="8" id="KW-0418">Kinase</keyword>
<dbReference type="Pfam" id="PF00512">
    <property type="entry name" value="HisKA"/>
    <property type="match status" value="1"/>
</dbReference>
<dbReference type="InterPro" id="IPR050736">
    <property type="entry name" value="Sensor_HK_Regulatory"/>
</dbReference>
<evidence type="ECO:0000256" key="3">
    <source>
        <dbReference type="ARBA" id="ARBA00012438"/>
    </source>
</evidence>
<dbReference type="FunFam" id="1.10.287.130:FF:000038">
    <property type="entry name" value="Sensory transduction histidine kinase"/>
    <property type="match status" value="1"/>
</dbReference>
<dbReference type="EC" id="2.7.13.3" evidence="3"/>
<dbReference type="PRINTS" id="PR00344">
    <property type="entry name" value="BCTRLSENSOR"/>
</dbReference>
<keyword evidence="4" id="KW-1003">Cell membrane</keyword>
<dbReference type="GO" id="GO:0005524">
    <property type="term" value="F:ATP binding"/>
    <property type="evidence" value="ECO:0007669"/>
    <property type="project" value="UniProtKB-KW"/>
</dbReference>
<evidence type="ECO:0000256" key="12">
    <source>
        <dbReference type="SAM" id="Phobius"/>
    </source>
</evidence>
<dbReference type="PANTHER" id="PTHR43711">
    <property type="entry name" value="TWO-COMPONENT HISTIDINE KINASE"/>
    <property type="match status" value="1"/>
</dbReference>
<reference evidence="14" key="1">
    <citation type="submission" date="2018-06" db="EMBL/GenBank/DDBJ databases">
        <authorList>
            <person name="Zhirakovskaya E."/>
        </authorList>
    </citation>
    <scope>NUCLEOTIDE SEQUENCE</scope>
</reference>
<feature type="domain" description="Histidine kinase" evidence="13">
    <location>
        <begin position="284"/>
        <end position="504"/>
    </location>
</feature>
<dbReference type="CDD" id="cd16922">
    <property type="entry name" value="HATPase_EvgS-ArcB-TorS-like"/>
    <property type="match status" value="1"/>
</dbReference>
<dbReference type="InterPro" id="IPR036097">
    <property type="entry name" value="HisK_dim/P_sf"/>
</dbReference>
<evidence type="ECO:0000256" key="5">
    <source>
        <dbReference type="ARBA" id="ARBA00022553"/>
    </source>
</evidence>
<dbReference type="SMART" id="SM00387">
    <property type="entry name" value="HATPase_c"/>
    <property type="match status" value="1"/>
</dbReference>
<dbReference type="PANTHER" id="PTHR43711:SF26">
    <property type="entry name" value="SENSOR HISTIDINE KINASE RCSC"/>
    <property type="match status" value="1"/>
</dbReference>
<evidence type="ECO:0000256" key="1">
    <source>
        <dbReference type="ARBA" id="ARBA00000085"/>
    </source>
</evidence>
<dbReference type="InterPro" id="IPR003661">
    <property type="entry name" value="HisK_dim/P_dom"/>
</dbReference>
<dbReference type="Gene3D" id="3.30.565.10">
    <property type="entry name" value="Histidine kinase-like ATPase, C-terminal domain"/>
    <property type="match status" value="1"/>
</dbReference>
<comment type="catalytic activity">
    <reaction evidence="1">
        <text>ATP + protein L-histidine = ADP + protein N-phospho-L-histidine.</text>
        <dbReference type="EC" id="2.7.13.3"/>
    </reaction>
</comment>
<dbReference type="CDD" id="cd00082">
    <property type="entry name" value="HisKA"/>
    <property type="match status" value="1"/>
</dbReference>
<sequence length="510" mass="56830">MILIALIAVIISLSMTDSAIKKSNHKISHHSIGLHLHYIQDFQETMVLDYTEWSDTFTNLTIKNDLEWFGYSIGGANLLNSRIHGLAFIKNDGTLRAQHTRNADKSYLIAQEIFDQDFSVIKQKALIDRSLIPLTVSYFRNINDTPTLISFSAITHPNPEAYPDFNPDDRDFLVFWTVLTPQVLAKASDMLNLQDLVLTREVSPDHYALKDSKGGNVALLKWSLRKQDTNPLALSFYTSLAMFSLLLVGGYISFIRVSELIRQLNDAKSNAERGHKIKSEFLATMSHELRTPLNSIIGFSDILQSTPKSGLTETQSEYIGHIQASGKHLLNIINEILDMSKIEAGKYALNEEEMDIKRTINQSIVFLEKAAADKNITLVREMPDTVNEFMGDAKVIKQLVMNLLSNAIKFTPEGGRVTVGCSVTGDGGLEIFVKDTGIGISPEKLDIITEPYLQDQDHKTRSHQGTGLGLAISKAFVEMHQGTMDIKSRPGEGTCVTITFPAERVLSEIV</sequence>
<dbReference type="Pfam" id="PF02518">
    <property type="entry name" value="HATPase_c"/>
    <property type="match status" value="1"/>
</dbReference>
<dbReference type="Pfam" id="PF05228">
    <property type="entry name" value="CHASE4"/>
    <property type="match status" value="1"/>
</dbReference>
<dbReference type="InterPro" id="IPR003594">
    <property type="entry name" value="HATPase_dom"/>
</dbReference>
<dbReference type="EMBL" id="UOEJ01000255">
    <property type="protein sequence ID" value="VAW06969.1"/>
    <property type="molecule type" value="Genomic_DNA"/>
</dbReference>
<dbReference type="Gene3D" id="1.10.287.130">
    <property type="match status" value="1"/>
</dbReference>
<evidence type="ECO:0000256" key="2">
    <source>
        <dbReference type="ARBA" id="ARBA00004236"/>
    </source>
</evidence>
<evidence type="ECO:0000313" key="14">
    <source>
        <dbReference type="EMBL" id="VAW06969.1"/>
    </source>
</evidence>